<dbReference type="Proteomes" id="UP000037460">
    <property type="component" value="Unassembled WGS sequence"/>
</dbReference>
<accession>A0A0M0K877</accession>
<evidence type="ECO:0000313" key="2">
    <source>
        <dbReference type="EMBL" id="KOO34817.1"/>
    </source>
</evidence>
<proteinExistence type="predicted"/>
<feature type="non-terminal residue" evidence="2">
    <location>
        <position position="253"/>
    </location>
</feature>
<feature type="region of interest" description="Disordered" evidence="1">
    <location>
        <begin position="128"/>
        <end position="179"/>
    </location>
</feature>
<feature type="compositionally biased region" description="Basic and acidic residues" evidence="1">
    <location>
        <begin position="228"/>
        <end position="237"/>
    </location>
</feature>
<comment type="caution">
    <text evidence="2">The sequence shown here is derived from an EMBL/GenBank/DDBJ whole genome shotgun (WGS) entry which is preliminary data.</text>
</comment>
<dbReference type="AlphaFoldDB" id="A0A0M0K877"/>
<reference evidence="3" key="1">
    <citation type="journal article" date="2015" name="PLoS Genet.">
        <title>Genome Sequence and Transcriptome Analyses of Chrysochromulina tobin: Metabolic Tools for Enhanced Algal Fitness in the Prominent Order Prymnesiales (Haptophyceae).</title>
        <authorList>
            <person name="Hovde B.T."/>
            <person name="Deodato C.R."/>
            <person name="Hunsperger H.M."/>
            <person name="Ryken S.A."/>
            <person name="Yost W."/>
            <person name="Jha R.K."/>
            <person name="Patterson J."/>
            <person name="Monnat R.J. Jr."/>
            <person name="Barlow S.B."/>
            <person name="Starkenburg S.R."/>
            <person name="Cattolico R.A."/>
        </authorList>
    </citation>
    <scope>NUCLEOTIDE SEQUENCE</scope>
    <source>
        <strain evidence="3">CCMP291</strain>
    </source>
</reference>
<evidence type="ECO:0000256" key="1">
    <source>
        <dbReference type="SAM" id="MobiDB-lite"/>
    </source>
</evidence>
<feature type="region of interest" description="Disordered" evidence="1">
    <location>
        <begin position="196"/>
        <end position="253"/>
    </location>
</feature>
<dbReference type="EMBL" id="JWZX01001080">
    <property type="protein sequence ID" value="KOO34817.1"/>
    <property type="molecule type" value="Genomic_DNA"/>
</dbReference>
<keyword evidence="3" id="KW-1185">Reference proteome</keyword>
<feature type="compositionally biased region" description="Acidic residues" evidence="1">
    <location>
        <begin position="202"/>
        <end position="214"/>
    </location>
</feature>
<gene>
    <name evidence="2" type="ORF">Ctob_015822</name>
</gene>
<name>A0A0M0K877_9EUKA</name>
<protein>
    <submittedName>
        <fullName evidence="2">Uncharacterized protein</fullName>
    </submittedName>
</protein>
<organism evidence="2 3">
    <name type="scientific">Chrysochromulina tobinii</name>
    <dbReference type="NCBI Taxonomy" id="1460289"/>
    <lineage>
        <taxon>Eukaryota</taxon>
        <taxon>Haptista</taxon>
        <taxon>Haptophyta</taxon>
        <taxon>Prymnesiophyceae</taxon>
        <taxon>Prymnesiales</taxon>
        <taxon>Chrysochromulinaceae</taxon>
        <taxon>Chrysochromulina</taxon>
    </lineage>
</organism>
<feature type="compositionally biased region" description="Low complexity" evidence="1">
    <location>
        <begin position="163"/>
        <end position="177"/>
    </location>
</feature>
<evidence type="ECO:0000313" key="3">
    <source>
        <dbReference type="Proteomes" id="UP000037460"/>
    </source>
</evidence>
<sequence length="253" mass="26591">MDGFSALDAQADCLQCVGATVHQHRLDRATGTATLPAHIKVAGKRSATGRQHGAALAASCNPGDHPAAAVNTGAALEDLEGATTSIDDRSGEMRLDSNGKPYTFDAFVEYYGERAVEKWDASIPAAAIATSPPRPSSPPRQPREEPPPPGSPNKRSARPAHAPTPSSLPKAAAPPATVAEVLRMTEAEVLAMEVAPPLPSSWEDDELSADEDLDTGCPRVLATRHRRDASADRRDAFADASPPRSPSRKEGTP</sequence>